<dbReference type="PROSITE" id="PS00518">
    <property type="entry name" value="ZF_RING_1"/>
    <property type="match status" value="2"/>
</dbReference>
<feature type="region of interest" description="Disordered" evidence="5">
    <location>
        <begin position="163"/>
        <end position="479"/>
    </location>
</feature>
<feature type="region of interest" description="Disordered" evidence="5">
    <location>
        <begin position="753"/>
        <end position="783"/>
    </location>
</feature>
<protein>
    <recommendedName>
        <fullName evidence="6">RING-type domain-containing protein</fullName>
    </recommendedName>
</protein>
<feature type="compositionally biased region" description="Acidic residues" evidence="5">
    <location>
        <begin position="337"/>
        <end position="394"/>
    </location>
</feature>
<feature type="compositionally biased region" description="Acidic residues" evidence="5">
    <location>
        <begin position="290"/>
        <end position="302"/>
    </location>
</feature>
<dbReference type="InterPro" id="IPR013083">
    <property type="entry name" value="Znf_RING/FYVE/PHD"/>
</dbReference>
<feature type="compositionally biased region" description="Basic and acidic residues" evidence="5">
    <location>
        <begin position="697"/>
        <end position="715"/>
    </location>
</feature>
<dbReference type="InterPro" id="IPR001841">
    <property type="entry name" value="Znf_RING"/>
</dbReference>
<feature type="region of interest" description="Disordered" evidence="5">
    <location>
        <begin position="588"/>
        <end position="608"/>
    </location>
</feature>
<dbReference type="GO" id="GO:0033768">
    <property type="term" value="C:SUMO-targeted ubiquitin ligase complex"/>
    <property type="evidence" value="ECO:0007669"/>
    <property type="project" value="TreeGrafter"/>
</dbReference>
<proteinExistence type="predicted"/>
<dbReference type="PROSITE" id="PS50089">
    <property type="entry name" value="ZF_RING_2"/>
    <property type="match status" value="1"/>
</dbReference>
<dbReference type="GO" id="GO:0032183">
    <property type="term" value="F:SUMO binding"/>
    <property type="evidence" value="ECO:0007669"/>
    <property type="project" value="TreeGrafter"/>
</dbReference>
<dbReference type="GO" id="GO:0061630">
    <property type="term" value="F:ubiquitin protein ligase activity"/>
    <property type="evidence" value="ECO:0007669"/>
    <property type="project" value="InterPro"/>
</dbReference>
<name>A0AAP0CKD9_9ASTR</name>
<dbReference type="InterPro" id="IPR017907">
    <property type="entry name" value="Znf_RING_CS"/>
</dbReference>
<accession>A0AAP0CKD9</accession>
<feature type="region of interest" description="Disordered" evidence="5">
    <location>
        <begin position="74"/>
        <end position="143"/>
    </location>
</feature>
<feature type="compositionally biased region" description="Polar residues" evidence="5">
    <location>
        <begin position="123"/>
        <end position="133"/>
    </location>
</feature>
<dbReference type="SUPFAM" id="SSF57850">
    <property type="entry name" value="RING/U-box"/>
    <property type="match status" value="2"/>
</dbReference>
<evidence type="ECO:0000313" key="7">
    <source>
        <dbReference type="EMBL" id="KAK9055640.1"/>
    </source>
</evidence>
<dbReference type="GO" id="GO:0006511">
    <property type="term" value="P:ubiquitin-dependent protein catabolic process"/>
    <property type="evidence" value="ECO:0007669"/>
    <property type="project" value="TreeGrafter"/>
</dbReference>
<dbReference type="InterPro" id="IPR018957">
    <property type="entry name" value="Znf_C3HC4_RING-type"/>
</dbReference>
<feature type="region of interest" description="Disordered" evidence="5">
    <location>
        <begin position="688"/>
        <end position="719"/>
    </location>
</feature>
<evidence type="ECO:0000259" key="6">
    <source>
        <dbReference type="PROSITE" id="PS50089"/>
    </source>
</evidence>
<evidence type="ECO:0000313" key="8">
    <source>
        <dbReference type="Proteomes" id="UP001408789"/>
    </source>
</evidence>
<sequence>MKLFGVHINKPTPTNNHELEGGPMNHPMQGGQGGIDDPEPCLELSLRPLQSSPSLVIDVDELYDDDDDEYINEVVELDSDDDYEDGDDYEEEGYGDQDGNNDEDVAAGDDDDATLLSPAAFGQASSSQRNNGGTPAAPLTDLETVEIADTDGDSYAILPPTFRYPELERGPSNPMARHAQHDIHVPVVPVERSLHPQGCPPPGPIDMAGLYSDNDDAEEDDNEEDEEEGEGEEDEDDEVDNDDYSEEGFNGHNDENVAAGDEDAIISPPTVFGQARSSRTQGRTPMVDSESVEIADAEDDNDAISPPTNCYHELERGRSNPMVQRGQHDIHVPVAPVEEDNDNDDDVEEDDNNDTNEYEDEDEPELYGDEDEYEPVLSDDDDDEMDSDDYSEEDFNGHNNENVVAGDEDAIISPPTVFGQASSSRYEGRTPMVNSESVETANNHQHNKRRRVDSQSQDNIRDSNVHSVGASSSMTRSTRRPTVIPLGLKLPGYPVIPLARGGQNHQLLIFLPMFQMDESEQRQEPPRSLPPGRTNVEAVRSRRCQRTPVTEVDSVEISSRNQRRRVRLSPLIPRVNFEGTSSSMLHLEPVAPQSSSPPPPVASQPSPPQPSLLAPICPICWGPMVEETSTKCGHVFCGVCIRSAVSAQAKLQRYLIYHRISFSFGDWRFAVAQTMNLRRRAVLNLNSGHGRFSQDASSRRAQRDPHIDSESDRQTRSTRRLTATPLVVEQGHVFIPLYLAGIFLSGLQLHRSVPPGSPPPGPVDVEGINSRRSRRTPLTDVDSVEIAPRNQRRRLDLDPQPPSVNFVGASSSTLHVEHVAAPPSPPPLPPQPLVPTYDCSVCLDPMIGEAMSTKCGHLFCNRCIRIALSDQAKCPLCRCRITHKELLRIFFPAPI</sequence>
<dbReference type="Proteomes" id="UP001408789">
    <property type="component" value="Unassembled WGS sequence"/>
</dbReference>
<reference evidence="7 8" key="1">
    <citation type="submission" date="2024-04" db="EMBL/GenBank/DDBJ databases">
        <title>The reference genome of an endangered Asteraceae, Deinandra increscens subsp. villosa, native to the Central Coast of California.</title>
        <authorList>
            <person name="Guilliams M."/>
            <person name="Hasenstab-Lehman K."/>
            <person name="Meyer R."/>
            <person name="Mcevoy S."/>
        </authorList>
    </citation>
    <scope>NUCLEOTIDE SEQUENCE [LARGE SCALE GENOMIC DNA]</scope>
    <source>
        <tissue evidence="7">Leaf</tissue>
    </source>
</reference>
<gene>
    <name evidence="7" type="ORF">SSX86_026725</name>
</gene>
<evidence type="ECO:0000256" key="2">
    <source>
        <dbReference type="ARBA" id="ARBA00022771"/>
    </source>
</evidence>
<dbReference type="GO" id="GO:0008270">
    <property type="term" value="F:zinc ion binding"/>
    <property type="evidence" value="ECO:0007669"/>
    <property type="project" value="UniProtKB-KW"/>
</dbReference>
<dbReference type="PANTHER" id="PTHR47094:SF1">
    <property type="entry name" value="RING-TYPE E3 UBIQUITIN TRANSFERASE"/>
    <property type="match status" value="1"/>
</dbReference>
<evidence type="ECO:0000256" key="3">
    <source>
        <dbReference type="ARBA" id="ARBA00022833"/>
    </source>
</evidence>
<evidence type="ECO:0000256" key="4">
    <source>
        <dbReference type="PROSITE-ProRule" id="PRU00175"/>
    </source>
</evidence>
<feature type="region of interest" description="Disordered" evidence="5">
    <location>
        <begin position="518"/>
        <end position="538"/>
    </location>
</feature>
<feature type="domain" description="RING-type" evidence="6">
    <location>
        <begin position="839"/>
        <end position="878"/>
    </location>
</feature>
<comment type="caution">
    <text evidence="7">The sequence shown here is derived from an EMBL/GenBank/DDBJ whole genome shotgun (WGS) entry which is preliminary data.</text>
</comment>
<dbReference type="Pfam" id="PF13923">
    <property type="entry name" value="zf-C3HC4_2"/>
    <property type="match status" value="1"/>
</dbReference>
<dbReference type="AlphaFoldDB" id="A0AAP0CKD9"/>
<feature type="compositionally biased region" description="Polar residues" evidence="5">
    <location>
        <begin position="432"/>
        <end position="444"/>
    </location>
</feature>
<keyword evidence="1" id="KW-0479">Metal-binding</keyword>
<feature type="compositionally biased region" description="Acidic residues" evidence="5">
    <location>
        <begin position="213"/>
        <end position="246"/>
    </location>
</feature>
<dbReference type="InterPro" id="IPR049627">
    <property type="entry name" value="SLX8"/>
</dbReference>
<evidence type="ECO:0000256" key="1">
    <source>
        <dbReference type="ARBA" id="ARBA00022723"/>
    </source>
</evidence>
<dbReference type="PANTHER" id="PTHR47094">
    <property type="entry name" value="ELFLESS, ISOFORM B"/>
    <property type="match status" value="1"/>
</dbReference>
<dbReference type="SMART" id="SM00184">
    <property type="entry name" value="RING"/>
    <property type="match status" value="2"/>
</dbReference>
<dbReference type="Gene3D" id="3.30.40.10">
    <property type="entry name" value="Zinc/RING finger domain, C3HC4 (zinc finger)"/>
    <property type="match status" value="2"/>
</dbReference>
<dbReference type="Pfam" id="PF00097">
    <property type="entry name" value="zf-C3HC4"/>
    <property type="match status" value="1"/>
</dbReference>
<feature type="compositionally biased region" description="Pro residues" evidence="5">
    <location>
        <begin position="595"/>
        <end position="608"/>
    </location>
</feature>
<organism evidence="7 8">
    <name type="scientific">Deinandra increscens subsp. villosa</name>
    <dbReference type="NCBI Taxonomy" id="3103831"/>
    <lineage>
        <taxon>Eukaryota</taxon>
        <taxon>Viridiplantae</taxon>
        <taxon>Streptophyta</taxon>
        <taxon>Embryophyta</taxon>
        <taxon>Tracheophyta</taxon>
        <taxon>Spermatophyta</taxon>
        <taxon>Magnoliopsida</taxon>
        <taxon>eudicotyledons</taxon>
        <taxon>Gunneridae</taxon>
        <taxon>Pentapetalae</taxon>
        <taxon>asterids</taxon>
        <taxon>campanulids</taxon>
        <taxon>Asterales</taxon>
        <taxon>Asteraceae</taxon>
        <taxon>Asteroideae</taxon>
        <taxon>Heliantheae alliance</taxon>
        <taxon>Madieae</taxon>
        <taxon>Madiinae</taxon>
        <taxon>Deinandra</taxon>
    </lineage>
</organism>
<dbReference type="GO" id="GO:0140082">
    <property type="term" value="F:SUMO-ubiquitin ligase activity"/>
    <property type="evidence" value="ECO:0007669"/>
    <property type="project" value="TreeGrafter"/>
</dbReference>
<dbReference type="EMBL" id="JBCNJP010000025">
    <property type="protein sequence ID" value="KAK9055640.1"/>
    <property type="molecule type" value="Genomic_DNA"/>
</dbReference>
<keyword evidence="2 4" id="KW-0863">Zinc-finger</keyword>
<keyword evidence="8" id="KW-1185">Reference proteome</keyword>
<feature type="compositionally biased region" description="Acidic residues" evidence="5">
    <location>
        <begin position="74"/>
        <end position="113"/>
    </location>
</feature>
<feature type="region of interest" description="Disordered" evidence="5">
    <location>
        <begin position="1"/>
        <end position="40"/>
    </location>
</feature>
<keyword evidence="3" id="KW-0862">Zinc</keyword>
<evidence type="ECO:0000256" key="5">
    <source>
        <dbReference type="SAM" id="MobiDB-lite"/>
    </source>
</evidence>